<name>A0ACB8VGJ3_9TELE</name>
<gene>
    <name evidence="1" type="ORF">L3Q82_019085</name>
</gene>
<dbReference type="Proteomes" id="UP000831701">
    <property type="component" value="Chromosome 22"/>
</dbReference>
<keyword evidence="2" id="KW-1185">Reference proteome</keyword>
<evidence type="ECO:0000313" key="2">
    <source>
        <dbReference type="Proteomes" id="UP000831701"/>
    </source>
</evidence>
<dbReference type="EMBL" id="CM041552">
    <property type="protein sequence ID" value="KAI3354580.1"/>
    <property type="molecule type" value="Genomic_DNA"/>
</dbReference>
<accession>A0ACB8VGJ3</accession>
<evidence type="ECO:0000313" key="1">
    <source>
        <dbReference type="EMBL" id="KAI3354580.1"/>
    </source>
</evidence>
<sequence length="334" mass="37256">MYLYGRHFTLRTDHQALTALLATTGSGHKPLRLYRWSERLQAYNFTTQFTPGRDNVVADLLSRATPCSALETAQDPQEPELILMLHTPLQGAVDICGKLYGVPQHQRFLLVAYDLHSKWPEVLPTGSVTTRVVTDFLSSLFARWGVSDTITTDNGPQFVSADFTAFAEGRGIKHIRTALSHPQANGGVERFNQTLKNGLRAHLADGLPFPSALQSTLLHYRATPHATTGSSPALLMLGHELQLPLDRLRPHTGDTPVTVGPSGDRVADQQRRMKQQFDRKHRVKSATLAASDWVRVRRPTRSHKLLSFWSAPQQMAGTALNLITKMDFKRILLL</sequence>
<proteinExistence type="predicted"/>
<protein>
    <submittedName>
        <fullName evidence="1">Uncharacterized protein</fullName>
    </submittedName>
</protein>
<organism evidence="1 2">
    <name type="scientific">Scortum barcoo</name>
    <name type="common">barcoo grunter</name>
    <dbReference type="NCBI Taxonomy" id="214431"/>
    <lineage>
        <taxon>Eukaryota</taxon>
        <taxon>Metazoa</taxon>
        <taxon>Chordata</taxon>
        <taxon>Craniata</taxon>
        <taxon>Vertebrata</taxon>
        <taxon>Euteleostomi</taxon>
        <taxon>Actinopterygii</taxon>
        <taxon>Neopterygii</taxon>
        <taxon>Teleostei</taxon>
        <taxon>Neoteleostei</taxon>
        <taxon>Acanthomorphata</taxon>
        <taxon>Eupercaria</taxon>
        <taxon>Centrarchiformes</taxon>
        <taxon>Terapontoidei</taxon>
        <taxon>Terapontidae</taxon>
        <taxon>Scortum</taxon>
    </lineage>
</organism>
<reference evidence="1" key="1">
    <citation type="submission" date="2022-04" db="EMBL/GenBank/DDBJ databases">
        <title>Jade perch genome.</title>
        <authorList>
            <person name="Chao B."/>
        </authorList>
    </citation>
    <scope>NUCLEOTIDE SEQUENCE</scope>
    <source>
        <strain evidence="1">CB-2022</strain>
    </source>
</reference>
<comment type="caution">
    <text evidence="1">The sequence shown here is derived from an EMBL/GenBank/DDBJ whole genome shotgun (WGS) entry which is preliminary data.</text>
</comment>